<proteinExistence type="predicted"/>
<organism evidence="1 2">
    <name type="scientific">Longispora fulva</name>
    <dbReference type="NCBI Taxonomy" id="619741"/>
    <lineage>
        <taxon>Bacteria</taxon>
        <taxon>Bacillati</taxon>
        <taxon>Actinomycetota</taxon>
        <taxon>Actinomycetes</taxon>
        <taxon>Micromonosporales</taxon>
        <taxon>Micromonosporaceae</taxon>
        <taxon>Longispora</taxon>
    </lineage>
</organism>
<evidence type="ECO:0000313" key="1">
    <source>
        <dbReference type="EMBL" id="MBG6138378.1"/>
    </source>
</evidence>
<comment type="caution">
    <text evidence="1">The sequence shown here is derived from an EMBL/GenBank/DDBJ whole genome shotgun (WGS) entry which is preliminary data.</text>
</comment>
<dbReference type="Proteomes" id="UP000622552">
    <property type="component" value="Unassembled WGS sequence"/>
</dbReference>
<protein>
    <submittedName>
        <fullName evidence="1">Uncharacterized protein</fullName>
    </submittedName>
</protein>
<dbReference type="AlphaFoldDB" id="A0A8J7GD63"/>
<evidence type="ECO:0000313" key="2">
    <source>
        <dbReference type="Proteomes" id="UP000622552"/>
    </source>
</evidence>
<accession>A0A8J7GD63</accession>
<gene>
    <name evidence="1" type="ORF">IW245_004572</name>
</gene>
<dbReference type="EMBL" id="JADOUF010000001">
    <property type="protein sequence ID" value="MBG6138378.1"/>
    <property type="molecule type" value="Genomic_DNA"/>
</dbReference>
<keyword evidence="2" id="KW-1185">Reference proteome</keyword>
<reference evidence="1" key="1">
    <citation type="submission" date="2020-11" db="EMBL/GenBank/DDBJ databases">
        <title>Sequencing the genomes of 1000 actinobacteria strains.</title>
        <authorList>
            <person name="Klenk H.-P."/>
        </authorList>
    </citation>
    <scope>NUCLEOTIDE SEQUENCE</scope>
    <source>
        <strain evidence="1">DSM 45356</strain>
    </source>
</reference>
<sequence length="56" mass="6180">MPALPEGAQAGRRAIGAGRIGRLAWWIVREVVWAYGHADSIKAIAEHMIHRVGDMM</sequence>
<dbReference type="RefSeq" id="WP_197005148.1">
    <property type="nucleotide sequence ID" value="NZ_BONS01000048.1"/>
</dbReference>
<name>A0A8J7GD63_9ACTN</name>